<protein>
    <submittedName>
        <fullName evidence="2">Uncharacterized protein</fullName>
    </submittedName>
</protein>
<dbReference type="EMBL" id="JAZHXJ010002985">
    <property type="protein sequence ID" value="KAL1835862.1"/>
    <property type="molecule type" value="Genomic_DNA"/>
</dbReference>
<proteinExistence type="predicted"/>
<comment type="caution">
    <text evidence="2">The sequence shown here is derived from an EMBL/GenBank/DDBJ whole genome shotgun (WGS) entry which is preliminary data.</text>
</comment>
<keyword evidence="3" id="KW-1185">Reference proteome</keyword>
<gene>
    <name evidence="2" type="ORF">VTK73DRAFT_5291</name>
</gene>
<sequence length="238" mass="25916">MTAGEGQLCPSLGVARHPLQASLLITADSSGLCSTLSQAGRNSRLVLSLSLSLSLSLAGDALWYLLFDVVVLPLRTLQKYRDKSSVGLPFPELLCFSLCHKESPAPTSLLLFASLARLRQATSPRPCWLAGCHAGGLDSPAHGTLRRVGGPSQRAQPAYQTRSSSSPPPSSETSLGSMSLLLLRWSPPIRGGQRRRRRRRRRLRLRRLRRLPRPRLLPLLHLLLGGTASRTPNPSPTS</sequence>
<feature type="compositionally biased region" description="Polar residues" evidence="1">
    <location>
        <begin position="153"/>
        <end position="162"/>
    </location>
</feature>
<organism evidence="2 3">
    <name type="scientific">Phialemonium thermophilum</name>
    <dbReference type="NCBI Taxonomy" id="223376"/>
    <lineage>
        <taxon>Eukaryota</taxon>
        <taxon>Fungi</taxon>
        <taxon>Dikarya</taxon>
        <taxon>Ascomycota</taxon>
        <taxon>Pezizomycotina</taxon>
        <taxon>Sordariomycetes</taxon>
        <taxon>Sordariomycetidae</taxon>
        <taxon>Cephalothecales</taxon>
        <taxon>Cephalothecaceae</taxon>
        <taxon>Phialemonium</taxon>
    </lineage>
</organism>
<reference evidence="2 3" key="1">
    <citation type="journal article" date="2024" name="Commun. Biol.">
        <title>Comparative genomic analysis of thermophilic fungi reveals convergent evolutionary adaptations and gene losses.</title>
        <authorList>
            <person name="Steindorff A.S."/>
            <person name="Aguilar-Pontes M.V."/>
            <person name="Robinson A.J."/>
            <person name="Andreopoulos B."/>
            <person name="LaButti K."/>
            <person name="Kuo A."/>
            <person name="Mondo S."/>
            <person name="Riley R."/>
            <person name="Otillar R."/>
            <person name="Haridas S."/>
            <person name="Lipzen A."/>
            <person name="Grimwood J."/>
            <person name="Schmutz J."/>
            <person name="Clum A."/>
            <person name="Reid I.D."/>
            <person name="Moisan M.C."/>
            <person name="Butler G."/>
            <person name="Nguyen T.T.M."/>
            <person name="Dewar K."/>
            <person name="Conant G."/>
            <person name="Drula E."/>
            <person name="Henrissat B."/>
            <person name="Hansel C."/>
            <person name="Singer S."/>
            <person name="Hutchinson M.I."/>
            <person name="de Vries R.P."/>
            <person name="Natvig D.O."/>
            <person name="Powell A.J."/>
            <person name="Tsang A."/>
            <person name="Grigoriev I.V."/>
        </authorList>
    </citation>
    <scope>NUCLEOTIDE SEQUENCE [LARGE SCALE GENOMIC DNA]</scope>
    <source>
        <strain evidence="2 3">ATCC 24622</strain>
    </source>
</reference>
<evidence type="ECO:0000313" key="3">
    <source>
        <dbReference type="Proteomes" id="UP001586593"/>
    </source>
</evidence>
<dbReference type="Proteomes" id="UP001586593">
    <property type="component" value="Unassembled WGS sequence"/>
</dbReference>
<evidence type="ECO:0000256" key="1">
    <source>
        <dbReference type="SAM" id="MobiDB-lite"/>
    </source>
</evidence>
<name>A0ABR3V2Q0_9PEZI</name>
<accession>A0ABR3V2Q0</accession>
<evidence type="ECO:0000313" key="2">
    <source>
        <dbReference type="EMBL" id="KAL1835862.1"/>
    </source>
</evidence>
<feature type="region of interest" description="Disordered" evidence="1">
    <location>
        <begin position="141"/>
        <end position="175"/>
    </location>
</feature>